<keyword evidence="1" id="KW-0732">Signal</keyword>
<reference evidence="2" key="1">
    <citation type="submission" date="2018-11" db="EMBL/GenBank/DDBJ databases">
        <authorList>
            <consortium name="Pathogen Informatics"/>
        </authorList>
    </citation>
    <scope>NUCLEOTIDE SEQUENCE</scope>
</reference>
<gene>
    <name evidence="2" type="ORF">PXEA_LOCUS28748</name>
</gene>
<evidence type="ECO:0000256" key="1">
    <source>
        <dbReference type="SAM" id="SignalP"/>
    </source>
</evidence>
<dbReference type="AlphaFoldDB" id="A0A3S5C4Q6"/>
<evidence type="ECO:0000313" key="2">
    <source>
        <dbReference type="EMBL" id="VEL35308.1"/>
    </source>
</evidence>
<name>A0A3S5C4Q6_9PLAT</name>
<proteinExistence type="predicted"/>
<keyword evidence="3" id="KW-1185">Reference proteome</keyword>
<feature type="signal peptide" evidence="1">
    <location>
        <begin position="1"/>
        <end position="21"/>
    </location>
</feature>
<evidence type="ECO:0000313" key="3">
    <source>
        <dbReference type="Proteomes" id="UP000784294"/>
    </source>
</evidence>
<dbReference type="EMBL" id="CAAALY010249545">
    <property type="protein sequence ID" value="VEL35308.1"/>
    <property type="molecule type" value="Genomic_DNA"/>
</dbReference>
<dbReference type="Proteomes" id="UP000784294">
    <property type="component" value="Unassembled WGS sequence"/>
</dbReference>
<organism evidence="2 3">
    <name type="scientific">Protopolystoma xenopodis</name>
    <dbReference type="NCBI Taxonomy" id="117903"/>
    <lineage>
        <taxon>Eukaryota</taxon>
        <taxon>Metazoa</taxon>
        <taxon>Spiralia</taxon>
        <taxon>Lophotrochozoa</taxon>
        <taxon>Platyhelminthes</taxon>
        <taxon>Monogenea</taxon>
        <taxon>Polyopisthocotylea</taxon>
        <taxon>Polystomatidea</taxon>
        <taxon>Polystomatidae</taxon>
        <taxon>Protopolystoma</taxon>
    </lineage>
</organism>
<comment type="caution">
    <text evidence="2">The sequence shown here is derived from an EMBL/GenBank/DDBJ whole genome shotgun (WGS) entry which is preliminary data.</text>
</comment>
<sequence>MSCLASTHLLMAAMAFGGILALPESTALAERPALLVWPAQRLLCHTVAQMKSHTHLQIRVDWVGGRQNENAVSPLAKGDELSHKVKINSNRQGTKTEFVRS</sequence>
<accession>A0A3S5C4Q6</accession>
<protein>
    <submittedName>
        <fullName evidence="2">Uncharacterized protein</fullName>
    </submittedName>
</protein>
<feature type="chain" id="PRO_5018608563" evidence="1">
    <location>
        <begin position="22"/>
        <end position="101"/>
    </location>
</feature>